<dbReference type="Proteomes" id="UP001186974">
    <property type="component" value="Unassembled WGS sequence"/>
</dbReference>
<evidence type="ECO:0000313" key="1">
    <source>
        <dbReference type="EMBL" id="KAK3081016.1"/>
    </source>
</evidence>
<protein>
    <submittedName>
        <fullName evidence="1">Uncharacterized protein</fullName>
    </submittedName>
</protein>
<comment type="caution">
    <text evidence="1">The sequence shown here is derived from an EMBL/GenBank/DDBJ whole genome shotgun (WGS) entry which is preliminary data.</text>
</comment>
<name>A0ACC3DW38_9PEZI</name>
<dbReference type="EMBL" id="JAWDJW010000313">
    <property type="protein sequence ID" value="KAK3081016.1"/>
    <property type="molecule type" value="Genomic_DNA"/>
</dbReference>
<reference evidence="1" key="1">
    <citation type="submission" date="2024-09" db="EMBL/GenBank/DDBJ databases">
        <title>Black Yeasts Isolated from many extreme environments.</title>
        <authorList>
            <person name="Coleine C."/>
            <person name="Stajich J.E."/>
            <person name="Selbmann L."/>
        </authorList>
    </citation>
    <scope>NUCLEOTIDE SEQUENCE</scope>
    <source>
        <strain evidence="1">CCFEE 5737</strain>
    </source>
</reference>
<accession>A0ACC3DW38</accession>
<evidence type="ECO:0000313" key="2">
    <source>
        <dbReference type="Proteomes" id="UP001186974"/>
    </source>
</evidence>
<organism evidence="1 2">
    <name type="scientific">Coniosporium uncinatum</name>
    <dbReference type="NCBI Taxonomy" id="93489"/>
    <lineage>
        <taxon>Eukaryota</taxon>
        <taxon>Fungi</taxon>
        <taxon>Dikarya</taxon>
        <taxon>Ascomycota</taxon>
        <taxon>Pezizomycotina</taxon>
        <taxon>Dothideomycetes</taxon>
        <taxon>Dothideomycetes incertae sedis</taxon>
        <taxon>Coniosporium</taxon>
    </lineage>
</organism>
<gene>
    <name evidence="1" type="ORF">LTS18_011005</name>
</gene>
<proteinExistence type="predicted"/>
<keyword evidence="2" id="KW-1185">Reference proteome</keyword>
<sequence>MKYPPSALSHAVSLRPALTVSKRSIMDPRPIENLLMRCFRLHQEVEALMHVYGQKNFNLVKTVSSLRDEIASAARLPLDPRNEREVHAVNHEAFHSARQRLAVKLDEISLEEAEARLARIKQSVANASSTSSVQRTHMRDLKTYIQCKKERLEFQRELQARLTEAESQC</sequence>